<dbReference type="InterPro" id="IPR045132">
    <property type="entry name" value="UBE4"/>
</dbReference>
<dbReference type="OrthoDB" id="20295at2759"/>
<dbReference type="GO" id="GO:0034450">
    <property type="term" value="F:ubiquitin-ubiquitin ligase activity"/>
    <property type="evidence" value="ECO:0007669"/>
    <property type="project" value="InterPro"/>
</dbReference>
<dbReference type="GO" id="GO:0005737">
    <property type="term" value="C:cytoplasm"/>
    <property type="evidence" value="ECO:0007669"/>
    <property type="project" value="TreeGrafter"/>
</dbReference>
<evidence type="ECO:0000313" key="8">
    <source>
        <dbReference type="Proteomes" id="UP000035740"/>
    </source>
</evidence>
<protein>
    <recommendedName>
        <fullName evidence="6">Ubiquitin conjugation factor E4 core domain-containing protein</fullName>
    </recommendedName>
</protein>
<dbReference type="UniPathway" id="UPA00143"/>
<reference evidence="7 8" key="1">
    <citation type="journal article" date="2014" name="Nature">
        <title>The genome of the recently domesticated crop plant sugar beet (Beta vulgaris).</title>
        <authorList>
            <person name="Dohm J.C."/>
            <person name="Minoche A.E."/>
            <person name="Holtgrawe D."/>
            <person name="Capella-Gutierrez S."/>
            <person name="Zakrzewski F."/>
            <person name="Tafer H."/>
            <person name="Rupp O."/>
            <person name="Sorensen T.R."/>
            <person name="Stracke R."/>
            <person name="Reinhardt R."/>
            <person name="Goesmann A."/>
            <person name="Kraft T."/>
            <person name="Schulz B."/>
            <person name="Stadler P.F."/>
            <person name="Schmidt T."/>
            <person name="Gabaldon T."/>
            <person name="Lehrach H."/>
            <person name="Weisshaar B."/>
            <person name="Himmelbauer H."/>
        </authorList>
    </citation>
    <scope>NUCLEOTIDE SEQUENCE [LARGE SCALE GENOMIC DNA]</scope>
    <source>
        <tissue evidence="7">Taproot</tissue>
    </source>
</reference>
<dbReference type="EMBL" id="KQ094537">
    <property type="protein sequence ID" value="KMS94293.1"/>
    <property type="molecule type" value="Genomic_DNA"/>
</dbReference>
<dbReference type="GO" id="GO:0000209">
    <property type="term" value="P:protein polyubiquitination"/>
    <property type="evidence" value="ECO:0007669"/>
    <property type="project" value="TreeGrafter"/>
</dbReference>
<dbReference type="GO" id="GO:0005634">
    <property type="term" value="C:nucleus"/>
    <property type="evidence" value="ECO:0007669"/>
    <property type="project" value="UniProtKB-SubCell"/>
</dbReference>
<comment type="pathway">
    <text evidence="2">Protein modification; protein ubiquitination.</text>
</comment>
<evidence type="ECO:0000256" key="1">
    <source>
        <dbReference type="ARBA" id="ARBA00004123"/>
    </source>
</evidence>
<keyword evidence="3" id="KW-0808">Transferase</keyword>
<feature type="non-terminal residue" evidence="7">
    <location>
        <position position="180"/>
    </location>
</feature>
<dbReference type="Gramene" id="KMS94293">
    <property type="protein sequence ID" value="KMS94293"/>
    <property type="gene ID" value="BVRB_022860"/>
</dbReference>
<sequence length="180" mass="20985">EKLRENLVSSLFEIFVEVESTPINDRLHSRQTIAEMLEFLWKYPMQRKKFHALVPTDGFTKFLNMLLNDCVYLLDESLKLLKSIRQGQDKMKDRAAMAAMSREEMESFQQEFSRNEDQASGLCKLANTLISTLQYLAKDEILHVKFLTPQFVDRMAQMLDYYLVVLVGPEVQEVHVQNSS</sequence>
<dbReference type="Proteomes" id="UP000035740">
    <property type="component" value="Unassembled WGS sequence"/>
</dbReference>
<comment type="subcellular location">
    <subcellularLocation>
        <location evidence="1">Nucleus</location>
    </subcellularLocation>
</comment>
<dbReference type="Pfam" id="PF10408">
    <property type="entry name" value="Ufd2P_core"/>
    <property type="match status" value="1"/>
</dbReference>
<dbReference type="InterPro" id="IPR019474">
    <property type="entry name" value="Ub_conjug_fac_E4_core"/>
</dbReference>
<proteinExistence type="predicted"/>
<dbReference type="GO" id="GO:0006511">
    <property type="term" value="P:ubiquitin-dependent protein catabolic process"/>
    <property type="evidence" value="ECO:0007669"/>
    <property type="project" value="InterPro"/>
</dbReference>
<feature type="domain" description="Ubiquitin conjugation factor E4 core" evidence="6">
    <location>
        <begin position="4"/>
        <end position="178"/>
    </location>
</feature>
<dbReference type="GO" id="GO:0036503">
    <property type="term" value="P:ERAD pathway"/>
    <property type="evidence" value="ECO:0007669"/>
    <property type="project" value="InterPro"/>
</dbReference>
<dbReference type="PANTHER" id="PTHR13931">
    <property type="entry name" value="UBIQUITINATION FACTOR E4"/>
    <property type="match status" value="1"/>
</dbReference>
<evidence type="ECO:0000256" key="4">
    <source>
        <dbReference type="ARBA" id="ARBA00022786"/>
    </source>
</evidence>
<gene>
    <name evidence="7" type="ORF">BVRB_022860</name>
</gene>
<keyword evidence="8" id="KW-1185">Reference proteome</keyword>
<dbReference type="AlphaFoldDB" id="A0A0J8B356"/>
<organism evidence="7 8">
    <name type="scientific">Beta vulgaris subsp. vulgaris</name>
    <name type="common">Beet</name>
    <dbReference type="NCBI Taxonomy" id="3555"/>
    <lineage>
        <taxon>Eukaryota</taxon>
        <taxon>Viridiplantae</taxon>
        <taxon>Streptophyta</taxon>
        <taxon>Embryophyta</taxon>
        <taxon>Tracheophyta</taxon>
        <taxon>Spermatophyta</taxon>
        <taxon>Magnoliopsida</taxon>
        <taxon>eudicotyledons</taxon>
        <taxon>Gunneridae</taxon>
        <taxon>Pentapetalae</taxon>
        <taxon>Caryophyllales</taxon>
        <taxon>Chenopodiaceae</taxon>
        <taxon>Betoideae</taxon>
        <taxon>Beta</taxon>
    </lineage>
</organism>
<keyword evidence="4" id="KW-0833">Ubl conjugation pathway</keyword>
<accession>A0A0J8B356</accession>
<name>A0A0J8B356_BETVV</name>
<evidence type="ECO:0000256" key="3">
    <source>
        <dbReference type="ARBA" id="ARBA00022679"/>
    </source>
</evidence>
<evidence type="ECO:0000256" key="2">
    <source>
        <dbReference type="ARBA" id="ARBA00004906"/>
    </source>
</evidence>
<evidence type="ECO:0000313" key="7">
    <source>
        <dbReference type="EMBL" id="KMS94293.1"/>
    </source>
</evidence>
<dbReference type="GO" id="GO:0000151">
    <property type="term" value="C:ubiquitin ligase complex"/>
    <property type="evidence" value="ECO:0007669"/>
    <property type="project" value="InterPro"/>
</dbReference>
<evidence type="ECO:0000259" key="6">
    <source>
        <dbReference type="Pfam" id="PF10408"/>
    </source>
</evidence>
<feature type="non-terminal residue" evidence="7">
    <location>
        <position position="1"/>
    </location>
</feature>
<keyword evidence="5" id="KW-0539">Nucleus</keyword>
<dbReference type="PANTHER" id="PTHR13931:SF2">
    <property type="entry name" value="UBIQUITIN CONJUGATION FACTOR E4 B"/>
    <property type="match status" value="1"/>
</dbReference>
<evidence type="ECO:0000256" key="5">
    <source>
        <dbReference type="ARBA" id="ARBA00023242"/>
    </source>
</evidence>